<accession>A0A8X6WPF2</accession>
<organism evidence="2 3">
    <name type="scientific">Trichonephila inaurata madagascariensis</name>
    <dbReference type="NCBI Taxonomy" id="2747483"/>
    <lineage>
        <taxon>Eukaryota</taxon>
        <taxon>Metazoa</taxon>
        <taxon>Ecdysozoa</taxon>
        <taxon>Arthropoda</taxon>
        <taxon>Chelicerata</taxon>
        <taxon>Arachnida</taxon>
        <taxon>Araneae</taxon>
        <taxon>Araneomorphae</taxon>
        <taxon>Entelegynae</taxon>
        <taxon>Araneoidea</taxon>
        <taxon>Nephilidae</taxon>
        <taxon>Trichonephila</taxon>
        <taxon>Trichonephila inaurata</taxon>
    </lineage>
</organism>
<feature type="compositionally biased region" description="Polar residues" evidence="1">
    <location>
        <begin position="31"/>
        <end position="47"/>
    </location>
</feature>
<proteinExistence type="predicted"/>
<name>A0A8X6WPF2_9ARAC</name>
<feature type="compositionally biased region" description="Polar residues" evidence="1">
    <location>
        <begin position="74"/>
        <end position="96"/>
    </location>
</feature>
<evidence type="ECO:0000256" key="1">
    <source>
        <dbReference type="SAM" id="MobiDB-lite"/>
    </source>
</evidence>
<gene>
    <name evidence="2" type="ORF">TNIN_59471</name>
</gene>
<evidence type="ECO:0000313" key="2">
    <source>
        <dbReference type="EMBL" id="GFY38172.1"/>
    </source>
</evidence>
<reference evidence="2" key="1">
    <citation type="submission" date="2020-08" db="EMBL/GenBank/DDBJ databases">
        <title>Multicomponent nature underlies the extraordinary mechanical properties of spider dragline silk.</title>
        <authorList>
            <person name="Kono N."/>
            <person name="Nakamura H."/>
            <person name="Mori M."/>
            <person name="Yoshida Y."/>
            <person name="Ohtoshi R."/>
            <person name="Malay A.D."/>
            <person name="Moran D.A.P."/>
            <person name="Tomita M."/>
            <person name="Numata K."/>
            <person name="Arakawa K."/>
        </authorList>
    </citation>
    <scope>NUCLEOTIDE SEQUENCE</scope>
</reference>
<evidence type="ECO:0000313" key="3">
    <source>
        <dbReference type="Proteomes" id="UP000886998"/>
    </source>
</evidence>
<dbReference type="Proteomes" id="UP000886998">
    <property type="component" value="Unassembled WGS sequence"/>
</dbReference>
<dbReference type="AlphaFoldDB" id="A0A8X6WPF2"/>
<feature type="region of interest" description="Disordered" evidence="1">
    <location>
        <begin position="27"/>
        <end position="96"/>
    </location>
</feature>
<protein>
    <submittedName>
        <fullName evidence="2">Uncharacterized protein</fullName>
    </submittedName>
</protein>
<dbReference type="EMBL" id="BMAV01000689">
    <property type="protein sequence ID" value="GFY38172.1"/>
    <property type="molecule type" value="Genomic_DNA"/>
</dbReference>
<keyword evidence="3" id="KW-1185">Reference proteome</keyword>
<sequence>MFVSSLRKVSPSELMKLKKMNLEWNFDNMPGKNTSEFRSNSEPNSISLVDAPPQAHHSDSGQIKSPTYDIKIHNTGTLSSNKPQGRYSTGGRSSRV</sequence>
<comment type="caution">
    <text evidence="2">The sequence shown here is derived from an EMBL/GenBank/DDBJ whole genome shotgun (WGS) entry which is preliminary data.</text>
</comment>